<dbReference type="Gene3D" id="3.40.50.1820">
    <property type="entry name" value="alpha/beta hydrolase"/>
    <property type="match status" value="1"/>
</dbReference>
<dbReference type="SUPFAM" id="SSF53474">
    <property type="entry name" value="alpha/beta-Hydrolases"/>
    <property type="match status" value="1"/>
</dbReference>
<name>A0A1M6C9P2_9BACT</name>
<dbReference type="GO" id="GO:0016787">
    <property type="term" value="F:hydrolase activity"/>
    <property type="evidence" value="ECO:0007669"/>
    <property type="project" value="UniProtKB-KW"/>
</dbReference>
<protein>
    <submittedName>
        <fullName evidence="1">Predicted hydrolase of the alpha/beta superfamily</fullName>
    </submittedName>
</protein>
<evidence type="ECO:0000313" key="1">
    <source>
        <dbReference type="EMBL" id="SHI57504.1"/>
    </source>
</evidence>
<dbReference type="InterPro" id="IPR050583">
    <property type="entry name" value="Mycobacterial_A85_antigen"/>
</dbReference>
<evidence type="ECO:0000313" key="2">
    <source>
        <dbReference type="Proteomes" id="UP000184050"/>
    </source>
</evidence>
<dbReference type="InterPro" id="IPR029058">
    <property type="entry name" value="AB_hydrolase_fold"/>
</dbReference>
<gene>
    <name evidence="1" type="ORF">SAMN05444280_103181</name>
</gene>
<keyword evidence="1" id="KW-0378">Hydrolase</keyword>
<dbReference type="PANTHER" id="PTHR48098:SF6">
    <property type="entry name" value="FERRI-BACILLIBACTIN ESTERASE BESA"/>
    <property type="match status" value="1"/>
</dbReference>
<dbReference type="Pfam" id="PF00756">
    <property type="entry name" value="Esterase"/>
    <property type="match status" value="1"/>
</dbReference>
<dbReference type="STRING" id="1168035.SAMN05444280_103181"/>
<dbReference type="OrthoDB" id="9784036at2"/>
<dbReference type="PANTHER" id="PTHR48098">
    <property type="entry name" value="ENTEROCHELIN ESTERASE-RELATED"/>
    <property type="match status" value="1"/>
</dbReference>
<proteinExistence type="predicted"/>
<organism evidence="1 2">
    <name type="scientific">Tangfeifania diversioriginum</name>
    <dbReference type="NCBI Taxonomy" id="1168035"/>
    <lineage>
        <taxon>Bacteria</taxon>
        <taxon>Pseudomonadati</taxon>
        <taxon>Bacteroidota</taxon>
        <taxon>Bacteroidia</taxon>
        <taxon>Marinilabiliales</taxon>
        <taxon>Prolixibacteraceae</taxon>
        <taxon>Tangfeifania</taxon>
    </lineage>
</organism>
<dbReference type="AlphaFoldDB" id="A0A1M6C9P2"/>
<accession>A0A1M6C9P2</accession>
<dbReference type="EMBL" id="FQZE01000003">
    <property type="protein sequence ID" value="SHI57504.1"/>
    <property type="molecule type" value="Genomic_DNA"/>
</dbReference>
<dbReference type="RefSeq" id="WP_073165473.1">
    <property type="nucleotide sequence ID" value="NZ_FQZE01000003.1"/>
</dbReference>
<dbReference type="InterPro" id="IPR000801">
    <property type="entry name" value="Esterase-like"/>
</dbReference>
<reference evidence="1 2" key="1">
    <citation type="submission" date="2016-11" db="EMBL/GenBank/DDBJ databases">
        <authorList>
            <person name="Jaros S."/>
            <person name="Januszkiewicz K."/>
            <person name="Wedrychowicz H."/>
        </authorList>
    </citation>
    <scope>NUCLEOTIDE SEQUENCE [LARGE SCALE GENOMIC DNA]</scope>
    <source>
        <strain evidence="1 2">DSM 27063</strain>
    </source>
</reference>
<keyword evidence="2" id="KW-1185">Reference proteome</keyword>
<dbReference type="Proteomes" id="UP000184050">
    <property type="component" value="Unassembled WGS sequence"/>
</dbReference>
<sequence>MKTTLFLTLLFLSTAILYGQDIKIGFKDSIQSKALNETRKFIVKLPRDYNNSEKTYPVLYRLDGDLDMYTETVGTINRLVYLDESTPDMIVVMIENTNRNRDMMPTTTSFFASVPGADNFKNFIENELVSHINSTYRTTNEKLLCGQSLSAIFTIYYFLTSPNSFDSYIACSGGFPECEEYFIDLTNDFLKGEQIKPTNIFLTHGMTDFLDPEGVIKKQLIDFSQRIKSKENIVCKLKIYEDEGHVPFQSLYHGLRFIYASKK</sequence>